<keyword evidence="2 3" id="KW-0802">TPR repeat</keyword>
<evidence type="ECO:0000259" key="5">
    <source>
        <dbReference type="PROSITE" id="PS51782"/>
    </source>
</evidence>
<proteinExistence type="predicted"/>
<dbReference type="SUPFAM" id="SSF48452">
    <property type="entry name" value="TPR-like"/>
    <property type="match status" value="1"/>
</dbReference>
<evidence type="ECO:0000313" key="6">
    <source>
        <dbReference type="EMBL" id="REL34585.1"/>
    </source>
</evidence>
<organism evidence="6 7">
    <name type="scientific">Thalassotalea euphylliae</name>
    <dbReference type="NCBI Taxonomy" id="1655234"/>
    <lineage>
        <taxon>Bacteria</taxon>
        <taxon>Pseudomonadati</taxon>
        <taxon>Pseudomonadota</taxon>
        <taxon>Gammaproteobacteria</taxon>
        <taxon>Alteromonadales</taxon>
        <taxon>Colwelliaceae</taxon>
        <taxon>Thalassotalea</taxon>
    </lineage>
</organism>
<dbReference type="SMART" id="SM00257">
    <property type="entry name" value="LysM"/>
    <property type="match status" value="1"/>
</dbReference>
<dbReference type="PROSITE" id="PS51782">
    <property type="entry name" value="LYSM"/>
    <property type="match status" value="1"/>
</dbReference>
<dbReference type="PROSITE" id="PS50005">
    <property type="entry name" value="TPR"/>
    <property type="match status" value="2"/>
</dbReference>
<feature type="domain" description="LysM" evidence="5">
    <location>
        <begin position="563"/>
        <end position="607"/>
    </location>
</feature>
<dbReference type="CDD" id="cd00118">
    <property type="entry name" value="LysM"/>
    <property type="match status" value="1"/>
</dbReference>
<dbReference type="PANTHER" id="PTHR44943:SF8">
    <property type="entry name" value="TPR REPEAT-CONTAINING PROTEIN MJ0263"/>
    <property type="match status" value="1"/>
</dbReference>
<evidence type="ECO:0000256" key="3">
    <source>
        <dbReference type="PROSITE-ProRule" id="PRU00339"/>
    </source>
</evidence>
<dbReference type="OrthoDB" id="9814042at2"/>
<dbReference type="InterPro" id="IPR011990">
    <property type="entry name" value="TPR-like_helical_dom_sf"/>
</dbReference>
<dbReference type="AlphaFoldDB" id="A0A3E0UEP5"/>
<feature type="repeat" description="TPR" evidence="3">
    <location>
        <begin position="135"/>
        <end position="168"/>
    </location>
</feature>
<dbReference type="Proteomes" id="UP000256999">
    <property type="component" value="Unassembled WGS sequence"/>
</dbReference>
<evidence type="ECO:0000256" key="1">
    <source>
        <dbReference type="ARBA" id="ARBA00022737"/>
    </source>
</evidence>
<dbReference type="InterPro" id="IPR018392">
    <property type="entry name" value="LysM"/>
</dbReference>
<dbReference type="SMART" id="SM00028">
    <property type="entry name" value="TPR"/>
    <property type="match status" value="5"/>
</dbReference>
<dbReference type="InterPro" id="IPR036779">
    <property type="entry name" value="LysM_dom_sf"/>
</dbReference>
<keyword evidence="1" id="KW-0677">Repeat</keyword>
<dbReference type="Pfam" id="PF13181">
    <property type="entry name" value="TPR_8"/>
    <property type="match status" value="1"/>
</dbReference>
<keyword evidence="4" id="KW-0812">Transmembrane</keyword>
<evidence type="ECO:0000313" key="7">
    <source>
        <dbReference type="Proteomes" id="UP000256999"/>
    </source>
</evidence>
<dbReference type="EMBL" id="QUOV01000001">
    <property type="protein sequence ID" value="REL34585.1"/>
    <property type="molecule type" value="Genomic_DNA"/>
</dbReference>
<gene>
    <name evidence="6" type="primary">pilW</name>
    <name evidence="6" type="ORF">DXX92_03995</name>
</gene>
<dbReference type="InterPro" id="IPR019734">
    <property type="entry name" value="TPR_rpt"/>
</dbReference>
<dbReference type="Pfam" id="PF01476">
    <property type="entry name" value="LysM"/>
    <property type="match status" value="1"/>
</dbReference>
<reference evidence="6 7" key="1">
    <citation type="submission" date="2018-08" db="EMBL/GenBank/DDBJ databases">
        <title>Thalassotalea euphylliae genome.</title>
        <authorList>
            <person name="Summers S."/>
            <person name="Rice S.A."/>
            <person name="Freckelton M.L."/>
            <person name="Nedved B.T."/>
            <person name="Hadfield M.G."/>
        </authorList>
    </citation>
    <scope>NUCLEOTIDE SEQUENCE [LARGE SCALE GENOMIC DNA]</scope>
    <source>
        <strain evidence="6 7">H2</strain>
    </source>
</reference>
<dbReference type="PANTHER" id="PTHR44943">
    <property type="entry name" value="CELLULOSE SYNTHASE OPERON PROTEIN C"/>
    <property type="match status" value="1"/>
</dbReference>
<dbReference type="Gene3D" id="1.25.40.10">
    <property type="entry name" value="Tetratricopeptide repeat domain"/>
    <property type="match status" value="1"/>
</dbReference>
<accession>A0A3E0UEP5</accession>
<name>A0A3E0UEP5_9GAMM</name>
<dbReference type="InterPro" id="IPR051685">
    <property type="entry name" value="Ycf3/AcsC/BcsC/TPR_MFPF"/>
</dbReference>
<comment type="caution">
    <text evidence="6">The sequence shown here is derived from an EMBL/GenBank/DDBJ whole genome shotgun (WGS) entry which is preliminary data.</text>
</comment>
<protein>
    <submittedName>
        <fullName evidence="6">Type IV pilus biogenesis/stability protein PilW</fullName>
    </submittedName>
</protein>
<keyword evidence="4" id="KW-1133">Transmembrane helix</keyword>
<evidence type="ECO:0000256" key="4">
    <source>
        <dbReference type="SAM" id="Phobius"/>
    </source>
</evidence>
<dbReference type="InterPro" id="IPR013360">
    <property type="entry name" value="Pilus_4_PilW"/>
</dbReference>
<sequence>MSNQQALNPLAGFIYSRSKIFSVWLLVLGWYSIVHLMLAKYFTSNSKITITIKHAMQNMDKAFKLLALSAALSFLSGCVTQNYENSKTPVVQNESSNTEIAMTRISLGLGYLKMGNTTQAKLNLEKAKRFSPNLVQVYTAFAHYYETVGEDELTSASYEKALSLKPDDADTLNNYGVFLCRKERLAEAEQQFLKAIAVPTYLLVSKSYENLALCQLKALNFEKAETYLNKAIDHNPANASILYQMMRLQYAKGQYHQALAYAKRYEKATRRFTPDSLSLSYKIYEALGNQRIAKNYGTMLVKMFPESWHARQYLLNELEQIEADELAEQYRLLALSGNTSSTTDKLNNSLTSASPDPTKTVAKKVKVLKPNNKPPVVIKRSKTAVLENPEAVANAATETATAASATANVVTTSTKTPKKTIVLKAPKPEVKPKVSPDASVQAKELSASAEVINDKNQLVEQPVSQDDSIELAITASETSVSEPEKIAPKETVSTQTELAEHIVSKSTATAIQENSDGLTTADTDAVEELEGNAQVSERESEQIVKQVAEPLTEPVYLTLADLPQHKIMKGENLFTISKRYNIYLSALRRWNKLDEDSLIKIGDIIYLADPESVQAEQEQ</sequence>
<feature type="repeat" description="TPR" evidence="3">
    <location>
        <begin position="205"/>
        <end position="238"/>
    </location>
</feature>
<evidence type="ECO:0000256" key="2">
    <source>
        <dbReference type="ARBA" id="ARBA00022803"/>
    </source>
</evidence>
<dbReference type="Gene3D" id="3.10.350.10">
    <property type="entry name" value="LysM domain"/>
    <property type="match status" value="1"/>
</dbReference>
<dbReference type="Pfam" id="PF13424">
    <property type="entry name" value="TPR_12"/>
    <property type="match status" value="1"/>
</dbReference>
<dbReference type="SUPFAM" id="SSF54106">
    <property type="entry name" value="LysM domain"/>
    <property type="match status" value="1"/>
</dbReference>
<dbReference type="NCBIfam" id="TIGR02521">
    <property type="entry name" value="type_IV_pilW"/>
    <property type="match status" value="1"/>
</dbReference>
<feature type="transmembrane region" description="Helical" evidence="4">
    <location>
        <begin position="20"/>
        <end position="42"/>
    </location>
</feature>
<keyword evidence="4" id="KW-0472">Membrane</keyword>